<dbReference type="KEGG" id="cvc:BKX93_01330"/>
<dbReference type="SMART" id="SM00458">
    <property type="entry name" value="RICIN"/>
    <property type="match status" value="1"/>
</dbReference>
<evidence type="ECO:0000313" key="1">
    <source>
        <dbReference type="EMBL" id="AOZ48766.1"/>
    </source>
</evidence>
<sequence length="153" mass="17047">MEQRYVLRSTQDNRYCIGVVDDTNGGKVVLAKYERGGTTRTRWTLDPFTGLIRLASSEQLVLDATPQTQGAQLTVTNYQFGKKSQTWDWVKKPQTIINSGNGMVVDNQGAVVELGNPIILYTDHNGNNQHWEFQVVEVALFKTVAEEEAAGAK</sequence>
<organism evidence="1 2">
    <name type="scientific">Chromobacterium vaccinii</name>
    <dbReference type="NCBI Taxonomy" id="1108595"/>
    <lineage>
        <taxon>Bacteria</taxon>
        <taxon>Pseudomonadati</taxon>
        <taxon>Pseudomonadota</taxon>
        <taxon>Betaproteobacteria</taxon>
        <taxon>Neisseriales</taxon>
        <taxon>Chromobacteriaceae</taxon>
        <taxon>Chromobacterium</taxon>
    </lineage>
</organism>
<dbReference type="Gene3D" id="2.80.10.50">
    <property type="match status" value="2"/>
</dbReference>
<dbReference type="STRING" id="1108595.BKX93_01330"/>
<accession>A0A1D9LBV9</accession>
<name>A0A1D9LBV9_9NEIS</name>
<reference evidence="1 2" key="1">
    <citation type="submission" date="2016-10" db="EMBL/GenBank/DDBJ databases">
        <title>Chromobacterium muskegensis sp. nov., an insecticidal bacterium isolated from Sphagnum bogs.</title>
        <authorList>
            <person name="Sparks M.E."/>
            <person name="Blackburn M.B."/>
            <person name="Gundersen-Rindal D.E."/>
            <person name="Mitchell A."/>
            <person name="Farrar R."/>
            <person name="Kuhar D."/>
        </authorList>
    </citation>
    <scope>NUCLEOTIDE SEQUENCE [LARGE SCALE GENOMIC DNA]</scope>
    <source>
        <strain evidence="1 2">21-1</strain>
    </source>
</reference>
<dbReference type="EMBL" id="CP017707">
    <property type="protein sequence ID" value="AOZ48766.1"/>
    <property type="molecule type" value="Genomic_DNA"/>
</dbReference>
<evidence type="ECO:0000313" key="2">
    <source>
        <dbReference type="Proteomes" id="UP000178776"/>
    </source>
</evidence>
<dbReference type="Proteomes" id="UP000178776">
    <property type="component" value="Chromosome"/>
</dbReference>
<gene>
    <name evidence="1" type="ORF">BKX93_01330</name>
</gene>
<dbReference type="SUPFAM" id="SSF50370">
    <property type="entry name" value="Ricin B-like lectins"/>
    <property type="match status" value="1"/>
</dbReference>
<protein>
    <submittedName>
        <fullName evidence="1">Uncharacterized protein</fullName>
    </submittedName>
</protein>
<dbReference type="GeneID" id="68839867"/>
<proteinExistence type="predicted"/>
<dbReference type="PROSITE" id="PS50231">
    <property type="entry name" value="RICIN_B_LECTIN"/>
    <property type="match status" value="1"/>
</dbReference>
<dbReference type="Pfam" id="PF00652">
    <property type="entry name" value="Ricin_B_lectin"/>
    <property type="match status" value="1"/>
</dbReference>
<dbReference type="InterPro" id="IPR000772">
    <property type="entry name" value="Ricin_B_lectin"/>
</dbReference>
<dbReference type="RefSeq" id="WP_046156444.1">
    <property type="nucleotide sequence ID" value="NZ_CP017707.1"/>
</dbReference>
<dbReference type="AlphaFoldDB" id="A0A1D9LBV9"/>
<dbReference type="InterPro" id="IPR035992">
    <property type="entry name" value="Ricin_B-like_lectins"/>
</dbReference>